<keyword evidence="2" id="KW-0614">Plasmid</keyword>
<organism evidence="2 3">
    <name type="scientific">Paraburkholderia aromaticivorans</name>
    <dbReference type="NCBI Taxonomy" id="2026199"/>
    <lineage>
        <taxon>Bacteria</taxon>
        <taxon>Pseudomonadati</taxon>
        <taxon>Pseudomonadota</taxon>
        <taxon>Betaproteobacteria</taxon>
        <taxon>Burkholderiales</taxon>
        <taxon>Burkholderiaceae</taxon>
        <taxon>Paraburkholderia</taxon>
    </lineage>
</organism>
<proteinExistence type="predicted"/>
<name>A0A248VXS4_9BURK</name>
<dbReference type="Proteomes" id="UP000215158">
    <property type="component" value="Plasmid pBN2"/>
</dbReference>
<dbReference type="RefSeq" id="WP_095423496.1">
    <property type="nucleotide sequence ID" value="NZ_CP022992.1"/>
</dbReference>
<evidence type="ECO:0000259" key="1">
    <source>
        <dbReference type="Pfam" id="PF19419"/>
    </source>
</evidence>
<geneLocation type="plasmid" evidence="2 3">
    <name>pBN2</name>
</geneLocation>
<gene>
    <name evidence="2" type="ORF">CJU94_36395</name>
</gene>
<dbReference type="OrthoDB" id="9131137at2"/>
<sequence length="153" mass="16912">MSNPVLISRELLRSLITMSKDQVQGHVGASGDLDLPARKSAIAAAEILYSQSEIAFSDLNVCPRIATNHIMRETNDLLQSQGDNNPWCYCGDYEFGFFLSVPSDGAVEDYASQGYPVPADLQALWAWARERSFSWIQLDADGSDVDGLTAYDW</sequence>
<dbReference type="Pfam" id="PF19419">
    <property type="entry name" value="DUF5983"/>
    <property type="match status" value="1"/>
</dbReference>
<keyword evidence="3" id="KW-1185">Reference proteome</keyword>
<feature type="domain" description="DUF5983" evidence="1">
    <location>
        <begin position="64"/>
        <end position="153"/>
    </location>
</feature>
<dbReference type="InterPro" id="IPR046025">
    <property type="entry name" value="DUF5983"/>
</dbReference>
<evidence type="ECO:0000313" key="2">
    <source>
        <dbReference type="EMBL" id="ASW03683.1"/>
    </source>
</evidence>
<dbReference type="KEGG" id="parb:CJU94_36395"/>
<dbReference type="AlphaFoldDB" id="A0A248VXS4"/>
<dbReference type="EMBL" id="CP022992">
    <property type="protein sequence ID" value="ASW03683.1"/>
    <property type="molecule type" value="Genomic_DNA"/>
</dbReference>
<protein>
    <recommendedName>
        <fullName evidence="1">DUF5983 domain-containing protein</fullName>
    </recommendedName>
</protein>
<reference evidence="2 3" key="1">
    <citation type="submission" date="2017-08" db="EMBL/GenBank/DDBJ databases">
        <title>Identification and genetic characteristics of simultaneous BTEX- and naphthalene-degrading Paraburkholderia sp. BN5 isolated from petroleum-contaminated soil.</title>
        <authorList>
            <person name="Lee Y."/>
            <person name="Jeon C.O."/>
        </authorList>
    </citation>
    <scope>NUCLEOTIDE SEQUENCE [LARGE SCALE GENOMIC DNA]</scope>
    <source>
        <strain evidence="2 3">BN5</strain>
        <plasmid evidence="2 3">pBN2</plasmid>
    </source>
</reference>
<accession>A0A248VXS4</accession>
<evidence type="ECO:0000313" key="3">
    <source>
        <dbReference type="Proteomes" id="UP000215158"/>
    </source>
</evidence>